<feature type="transmembrane region" description="Helical" evidence="1">
    <location>
        <begin position="126"/>
        <end position="148"/>
    </location>
</feature>
<sequence length="158" mass="17410">MTKNEISGLMAIIISSIYLLATLRLPETAMGDNIGPKLFPILAGALAFLCGLILLLKDLRQKKSNKEIFHLGLKENKNIYMKIGITIFLGIAYGFALVPLGYVISTALFMLLVTRLINGPRWLENLLLALAFPVVTYVVFAIMLGLSLPRGLLSFLPF</sequence>
<dbReference type="KEGG" id="tli:Tlie_1675"/>
<dbReference type="OrthoDB" id="5870591at2"/>
<feature type="domain" description="DUF1468" evidence="2">
    <location>
        <begin position="6"/>
        <end position="149"/>
    </location>
</feature>
<dbReference type="Proteomes" id="UP000005868">
    <property type="component" value="Chromosome"/>
</dbReference>
<dbReference type="Pfam" id="PF07331">
    <property type="entry name" value="TctB"/>
    <property type="match status" value="1"/>
</dbReference>
<evidence type="ECO:0000256" key="1">
    <source>
        <dbReference type="SAM" id="Phobius"/>
    </source>
</evidence>
<keyword evidence="1" id="KW-0812">Transmembrane</keyword>
<evidence type="ECO:0000313" key="4">
    <source>
        <dbReference type="Proteomes" id="UP000005868"/>
    </source>
</evidence>
<dbReference type="eggNOG" id="ENOG50333F3">
    <property type="taxonomic scope" value="Bacteria"/>
</dbReference>
<accession>G7V866</accession>
<keyword evidence="1" id="KW-0472">Membrane</keyword>
<dbReference type="EMBL" id="CP003096">
    <property type="protein sequence ID" value="AER67397.1"/>
    <property type="molecule type" value="Genomic_DNA"/>
</dbReference>
<protein>
    <recommendedName>
        <fullName evidence="2">DUF1468 domain-containing protein</fullName>
    </recommendedName>
</protein>
<gene>
    <name evidence="3" type="ordered locus">Tlie_1675</name>
</gene>
<proteinExistence type="predicted"/>
<keyword evidence="4" id="KW-1185">Reference proteome</keyword>
<dbReference type="HOGENOM" id="CLU_110735_6_2_0"/>
<feature type="transmembrane region" description="Helical" evidence="1">
    <location>
        <begin position="83"/>
        <end position="114"/>
    </location>
</feature>
<feature type="transmembrane region" description="Helical" evidence="1">
    <location>
        <begin position="7"/>
        <end position="26"/>
    </location>
</feature>
<reference evidence="3 4" key="2">
    <citation type="journal article" date="2012" name="Stand. Genomic Sci.">
        <title>Genome sequence of the moderately thermophilic, amino-acid-degrading and sulfur-reducing bacterium Thermovirga lienii type strain (Cas60314(T)).</title>
        <authorList>
            <person name="Goker M."/>
            <person name="Saunders E."/>
            <person name="Lapidus A."/>
            <person name="Nolan M."/>
            <person name="Lucas S."/>
            <person name="Hammon N."/>
            <person name="Deshpande S."/>
            <person name="Cheng J.F."/>
            <person name="Han C."/>
            <person name="Tapia R."/>
            <person name="Goodwin L.A."/>
            <person name="Pitluck S."/>
            <person name="Liolios K."/>
            <person name="Mavromatis K."/>
            <person name="Pagani I."/>
            <person name="Ivanova N."/>
            <person name="Mikhailova N."/>
            <person name="Pati A."/>
            <person name="Chen A."/>
            <person name="Palaniappan K."/>
            <person name="Land M."/>
            <person name="Chang Y.J."/>
            <person name="Jeffries C.D."/>
            <person name="Brambilla E.M."/>
            <person name="Rohde M."/>
            <person name="Spring S."/>
            <person name="Detter J.C."/>
            <person name="Woyke T."/>
            <person name="Bristow J."/>
            <person name="Eisen J.A."/>
            <person name="Markowitz V."/>
            <person name="Hugenholtz P."/>
            <person name="Kyrpides N.C."/>
            <person name="Klenk H.P."/>
        </authorList>
    </citation>
    <scope>NUCLEOTIDE SEQUENCE [LARGE SCALE GENOMIC DNA]</scope>
    <source>
        <strain evidence="4">ATCC BAA-1197 / DSM 17291 / Cas60314</strain>
    </source>
</reference>
<dbReference type="STRING" id="580340.Tlie_1675"/>
<organism evidence="3 4">
    <name type="scientific">Thermovirga lienii (strain ATCC BAA-1197 / DSM 17291 / Cas60314)</name>
    <dbReference type="NCBI Taxonomy" id="580340"/>
    <lineage>
        <taxon>Bacteria</taxon>
        <taxon>Thermotogati</taxon>
        <taxon>Synergistota</taxon>
        <taxon>Synergistia</taxon>
        <taxon>Synergistales</taxon>
        <taxon>Thermovirgaceae</taxon>
        <taxon>Thermovirga</taxon>
    </lineage>
</organism>
<name>G7V866_THELD</name>
<reference evidence="4" key="1">
    <citation type="submission" date="2011-10" db="EMBL/GenBank/DDBJ databases">
        <title>The complete genome of chromosome of Thermovirga lienii DSM 17291.</title>
        <authorList>
            <consortium name="US DOE Joint Genome Institute (JGI-PGF)"/>
            <person name="Lucas S."/>
            <person name="Copeland A."/>
            <person name="Lapidus A."/>
            <person name="Glavina del Rio T."/>
            <person name="Dalin E."/>
            <person name="Tice H."/>
            <person name="Bruce D."/>
            <person name="Goodwin L."/>
            <person name="Pitluck S."/>
            <person name="Peters L."/>
            <person name="Mikhailova N."/>
            <person name="Saunders E."/>
            <person name="Kyrpides N."/>
            <person name="Mavromatis K."/>
            <person name="Ivanova N."/>
            <person name="Last F.I."/>
            <person name="Brettin T."/>
            <person name="Detter J.C."/>
            <person name="Han C."/>
            <person name="Larimer F."/>
            <person name="Land M."/>
            <person name="Hauser L."/>
            <person name="Markowitz V."/>
            <person name="Cheng J.-F."/>
            <person name="Hugenholtz P."/>
            <person name="Woyke T."/>
            <person name="Wu D."/>
            <person name="Spring S."/>
            <person name="Schroeder M."/>
            <person name="Brambilla E.-M."/>
            <person name="Klenk H.-P."/>
            <person name="Eisen J.A."/>
        </authorList>
    </citation>
    <scope>NUCLEOTIDE SEQUENCE [LARGE SCALE GENOMIC DNA]</scope>
    <source>
        <strain evidence="4">ATCC BAA-1197 / DSM 17291 / Cas60314</strain>
    </source>
</reference>
<dbReference type="AlphaFoldDB" id="G7V866"/>
<feature type="transmembrane region" description="Helical" evidence="1">
    <location>
        <begin position="38"/>
        <end position="56"/>
    </location>
</feature>
<dbReference type="InterPro" id="IPR009936">
    <property type="entry name" value="DUF1468"/>
</dbReference>
<evidence type="ECO:0000313" key="3">
    <source>
        <dbReference type="EMBL" id="AER67397.1"/>
    </source>
</evidence>
<keyword evidence="1" id="KW-1133">Transmembrane helix</keyword>
<evidence type="ECO:0000259" key="2">
    <source>
        <dbReference type="Pfam" id="PF07331"/>
    </source>
</evidence>